<dbReference type="Proteomes" id="UP000271031">
    <property type="component" value="Unassembled WGS sequence"/>
</dbReference>
<gene>
    <name evidence="6" type="ORF">EDM56_25085</name>
</gene>
<comment type="caution">
    <text evidence="6">The sequence shown here is derived from an EMBL/GenBank/DDBJ whole genome shotgun (WGS) entry which is preliminary data.</text>
</comment>
<dbReference type="InterPro" id="IPR050097">
    <property type="entry name" value="Ferredoxin-NADP_redctase_2"/>
</dbReference>
<evidence type="ECO:0000256" key="3">
    <source>
        <dbReference type="ARBA" id="ARBA00022630"/>
    </source>
</evidence>
<dbReference type="PANTHER" id="PTHR48105">
    <property type="entry name" value="THIOREDOXIN REDUCTASE 1-RELATED-RELATED"/>
    <property type="match status" value="1"/>
</dbReference>
<evidence type="ECO:0000259" key="5">
    <source>
        <dbReference type="Pfam" id="PF07992"/>
    </source>
</evidence>
<dbReference type="AlphaFoldDB" id="A0A3M8D3D4"/>
<dbReference type="EMBL" id="RHHQ01000022">
    <property type="protein sequence ID" value="RNB81695.1"/>
    <property type="molecule type" value="Genomic_DNA"/>
</dbReference>
<organism evidence="6 7">
    <name type="scientific">Brevibacillus fluminis</name>
    <dbReference type="NCBI Taxonomy" id="511487"/>
    <lineage>
        <taxon>Bacteria</taxon>
        <taxon>Bacillati</taxon>
        <taxon>Bacillota</taxon>
        <taxon>Bacilli</taxon>
        <taxon>Bacillales</taxon>
        <taxon>Paenibacillaceae</taxon>
        <taxon>Brevibacillus</taxon>
    </lineage>
</organism>
<proteinExistence type="predicted"/>
<dbReference type="InterPro" id="IPR036188">
    <property type="entry name" value="FAD/NAD-bd_sf"/>
</dbReference>
<dbReference type="InterPro" id="IPR023753">
    <property type="entry name" value="FAD/NAD-binding_dom"/>
</dbReference>
<accession>A0A3M8D3D4</accession>
<feature type="domain" description="FAD/NAD(P)-binding" evidence="5">
    <location>
        <begin position="3"/>
        <end position="284"/>
    </location>
</feature>
<dbReference type="PRINTS" id="PR00368">
    <property type="entry name" value="FADPNR"/>
</dbReference>
<evidence type="ECO:0000313" key="7">
    <source>
        <dbReference type="Proteomes" id="UP000271031"/>
    </source>
</evidence>
<evidence type="ECO:0000256" key="1">
    <source>
        <dbReference type="ARBA" id="ARBA00001974"/>
    </source>
</evidence>
<dbReference type="PRINTS" id="PR00469">
    <property type="entry name" value="PNDRDTASEII"/>
</dbReference>
<dbReference type="SUPFAM" id="SSF51905">
    <property type="entry name" value="FAD/NAD(P)-binding domain"/>
    <property type="match status" value="1"/>
</dbReference>
<comment type="subunit">
    <text evidence="2">Homodimer.</text>
</comment>
<evidence type="ECO:0000256" key="4">
    <source>
        <dbReference type="ARBA" id="ARBA00023002"/>
    </source>
</evidence>
<dbReference type="OrthoDB" id="9806179at2"/>
<evidence type="ECO:0000313" key="6">
    <source>
        <dbReference type="EMBL" id="RNB81695.1"/>
    </source>
</evidence>
<name>A0A3M8D3D4_9BACL</name>
<reference evidence="6 7" key="1">
    <citation type="submission" date="2018-10" db="EMBL/GenBank/DDBJ databases">
        <title>Phylogenomics of Brevibacillus.</title>
        <authorList>
            <person name="Dunlap C."/>
        </authorList>
    </citation>
    <scope>NUCLEOTIDE SEQUENCE [LARGE SCALE GENOMIC DNA]</scope>
    <source>
        <strain evidence="6 7">JCM 15716</strain>
    </source>
</reference>
<dbReference type="Gene3D" id="3.50.50.60">
    <property type="entry name" value="FAD/NAD(P)-binding domain"/>
    <property type="match status" value="2"/>
</dbReference>
<evidence type="ECO:0000256" key="2">
    <source>
        <dbReference type="ARBA" id="ARBA00011738"/>
    </source>
</evidence>
<protein>
    <submittedName>
        <fullName evidence="6">NAD(P)/FAD-dependent oxidoreductase</fullName>
    </submittedName>
</protein>
<dbReference type="GO" id="GO:0016491">
    <property type="term" value="F:oxidoreductase activity"/>
    <property type="evidence" value="ECO:0007669"/>
    <property type="project" value="UniProtKB-KW"/>
</dbReference>
<keyword evidence="4" id="KW-0560">Oxidoreductase</keyword>
<comment type="cofactor">
    <cofactor evidence="1">
        <name>FAD</name>
        <dbReference type="ChEBI" id="CHEBI:57692"/>
    </cofactor>
</comment>
<sequence length="308" mass="33308">MEFDTLIIGGGLAGLQAAIQLGRSLHHVAVADNGVGRSTIAKNYRNILGYPDGVSGQQLRSLGEQQARQFGVSFFSGTVNSLTQNEDGRFRAELTGLDQEPVEFLAKTILLSSGIKDPFPTIKGMDPCLGESIFICPDCDGYEIVNQHALVIGSGNHAVQMAKTLRYFTKTITIVNHDGAKVGEPEQVYLVQEAIPIHHEPIVQIEQEEGRLKRVELASGIGIAVEKGFLAFPGAKLQTSLLAGFDLQRLDTGHILANPRTKETTYRNIWAAGDVVAHSQQVTISLGDGSQAAIWIHKRLLEMAKGNG</sequence>
<keyword evidence="3" id="KW-0285">Flavoprotein</keyword>
<keyword evidence="7" id="KW-1185">Reference proteome</keyword>
<dbReference type="Pfam" id="PF07992">
    <property type="entry name" value="Pyr_redox_2"/>
    <property type="match status" value="1"/>
</dbReference>